<name>A0A1R3L392_9ROSI</name>
<feature type="region of interest" description="Disordered" evidence="1">
    <location>
        <begin position="17"/>
        <end position="37"/>
    </location>
</feature>
<comment type="caution">
    <text evidence="2">The sequence shown here is derived from an EMBL/GenBank/DDBJ whole genome shotgun (WGS) entry which is preliminary data.</text>
</comment>
<evidence type="ECO:0000256" key="1">
    <source>
        <dbReference type="SAM" id="MobiDB-lite"/>
    </source>
</evidence>
<dbReference type="AlphaFoldDB" id="A0A1R3L392"/>
<reference evidence="3" key="1">
    <citation type="submission" date="2013-09" db="EMBL/GenBank/DDBJ databases">
        <title>Corchorus olitorius genome sequencing.</title>
        <authorList>
            <person name="Alam M."/>
            <person name="Haque M.S."/>
            <person name="Islam M.S."/>
            <person name="Emdad E.M."/>
            <person name="Islam M.M."/>
            <person name="Ahmed B."/>
            <person name="Halim A."/>
            <person name="Hossen Q.M.M."/>
            <person name="Hossain M.Z."/>
            <person name="Ahmed R."/>
            <person name="Khan M.M."/>
            <person name="Islam R."/>
            <person name="Rashid M.M."/>
            <person name="Khan S.A."/>
            <person name="Rahman M.S."/>
            <person name="Alam M."/>
            <person name="Yahiya A.S."/>
            <person name="Khan M.S."/>
            <person name="Azam M.S."/>
            <person name="Haque T."/>
            <person name="Lashkar M.Z.H."/>
            <person name="Akhand A.I."/>
            <person name="Morshed G."/>
            <person name="Roy S."/>
            <person name="Uddin K.S."/>
            <person name="Rabeya T."/>
            <person name="Hossain A.S."/>
            <person name="Chowdhury A."/>
            <person name="Snigdha A.R."/>
            <person name="Mortoza M.S."/>
            <person name="Matin S.A."/>
            <person name="Hoque S.M.E."/>
            <person name="Islam M.K."/>
            <person name="Roy D.K."/>
            <person name="Haider R."/>
            <person name="Moosa M.M."/>
            <person name="Elias S.M."/>
            <person name="Hasan A.M."/>
            <person name="Jahan S."/>
            <person name="Shafiuddin M."/>
            <person name="Mahmood N."/>
            <person name="Shommy N.S."/>
        </authorList>
    </citation>
    <scope>NUCLEOTIDE SEQUENCE [LARGE SCALE GENOMIC DNA]</scope>
    <source>
        <strain evidence="3">cv. O-4</strain>
    </source>
</reference>
<feature type="region of interest" description="Disordered" evidence="1">
    <location>
        <begin position="86"/>
        <end position="109"/>
    </location>
</feature>
<proteinExistence type="predicted"/>
<feature type="region of interest" description="Disordered" evidence="1">
    <location>
        <begin position="194"/>
        <end position="229"/>
    </location>
</feature>
<sequence length="466" mass="51214">MRGGRSKPPLHWIVANRRGRPDRPTRRQPQLFRKSSSVGIRLGSRTARSDVLAQCQHQQGSEHAGTVLEHVGLGQLDHPVPLLRIGEDGVGDQHAAGNPAQQHAAGHDDDGEALHQLDHELRAPDDDGDGDQQTQHDQQQLVLARALCGAGDGDHVVHAHHQVGDDDGLDGRQQLVAALDVVMAIFIRRNQLDTDPHQQQCADKLQEGQRQQRHREGDQDDAQDDGASRAPDDALLALRGRQLAAGQRDHDRVVPAQQDVDDDDLAQGHPERGVSQKVQVHKVLAVEYGRRELLPPGETLTSTERPMRRHSAYPGKDMPGSGENTLIDRHQVHQRSCSAAVCTAARKAGSLRFVLTTIPMSARWLCNHPCRQRATPLRTCGLQHKAAAARNNPEADGVLQQCPAEDWHAPYHRCPFPLPVHDRTAHHRYRSRHQLLARAPPVPGWCAAAARSTGPGRGVRADDLLA</sequence>
<evidence type="ECO:0000313" key="2">
    <source>
        <dbReference type="EMBL" id="OMP13748.1"/>
    </source>
</evidence>
<feature type="region of interest" description="Disordered" evidence="1">
    <location>
        <begin position="243"/>
        <end position="277"/>
    </location>
</feature>
<dbReference type="Proteomes" id="UP000187203">
    <property type="component" value="Unassembled WGS sequence"/>
</dbReference>
<gene>
    <name evidence="2" type="ORF">COLO4_01034</name>
</gene>
<keyword evidence="3" id="KW-1185">Reference proteome</keyword>
<protein>
    <submittedName>
        <fullName evidence="2">Uncharacterized protein</fullName>
    </submittedName>
</protein>
<feature type="region of interest" description="Disordered" evidence="1">
    <location>
        <begin position="296"/>
        <end position="321"/>
    </location>
</feature>
<evidence type="ECO:0000313" key="3">
    <source>
        <dbReference type="Proteomes" id="UP000187203"/>
    </source>
</evidence>
<accession>A0A1R3L392</accession>
<dbReference type="EMBL" id="AWUE01003380">
    <property type="protein sequence ID" value="OMP13748.1"/>
    <property type="molecule type" value="Genomic_DNA"/>
</dbReference>
<organism evidence="2 3">
    <name type="scientific">Corchorus olitorius</name>
    <dbReference type="NCBI Taxonomy" id="93759"/>
    <lineage>
        <taxon>Eukaryota</taxon>
        <taxon>Viridiplantae</taxon>
        <taxon>Streptophyta</taxon>
        <taxon>Embryophyta</taxon>
        <taxon>Tracheophyta</taxon>
        <taxon>Spermatophyta</taxon>
        <taxon>Magnoliopsida</taxon>
        <taxon>eudicotyledons</taxon>
        <taxon>Gunneridae</taxon>
        <taxon>Pentapetalae</taxon>
        <taxon>rosids</taxon>
        <taxon>malvids</taxon>
        <taxon>Malvales</taxon>
        <taxon>Malvaceae</taxon>
        <taxon>Grewioideae</taxon>
        <taxon>Apeibeae</taxon>
        <taxon>Corchorus</taxon>
    </lineage>
</organism>